<dbReference type="PANTHER" id="PTHR11709:SF87">
    <property type="entry name" value="LACCASE"/>
    <property type="match status" value="1"/>
</dbReference>
<dbReference type="InterPro" id="IPR033138">
    <property type="entry name" value="Cu_oxidase_CS"/>
</dbReference>
<feature type="region of interest" description="Disordered" evidence="10">
    <location>
        <begin position="28"/>
        <end position="51"/>
    </location>
</feature>
<evidence type="ECO:0000259" key="13">
    <source>
        <dbReference type="Pfam" id="PF07731"/>
    </source>
</evidence>
<comment type="similarity">
    <text evidence="3">Belongs to the multicopper oxidase family.</text>
</comment>
<evidence type="ECO:0000256" key="8">
    <source>
        <dbReference type="ARBA" id="ARBA00023180"/>
    </source>
</evidence>
<keyword evidence="11" id="KW-0732">Signal</keyword>
<gene>
    <name evidence="15" type="ORF">D6D24_00473</name>
</gene>
<dbReference type="InterPro" id="IPR008972">
    <property type="entry name" value="Cupredoxin"/>
</dbReference>
<dbReference type="PROSITE" id="PS00080">
    <property type="entry name" value="MULTICOPPER_OXIDASE2"/>
    <property type="match status" value="1"/>
</dbReference>
<sequence>MYLLHTLPLLASWVAYAAGSAAMKRQASSTSSAAGSATTLTPDDADTECTNGPHSRACWGDGFSIATDFDQKWPDTGKTVPYTLDITNTTLNPDGTGDRLVMLINNQYPGPVIRAQWGDWLEITVNNKLPNNGTGIHWHGIRQLGTCDQDGVPGITECPIAPGTSRTYRFHCTQFGTSWFIGVCRLINFAARYWLIFILGVQYGVGTLGTLVIDGPATDNYDEDLGPFALTDWYDETAFFNNPLARVAPPQPYTGLVNGMNVSPDGTKGKYYNATVKSAKKYRLRLINTSVDSAFMVSLDNHPFTVITSDFVPIKPYVAERVFIGIGQRLDVIIEANQTAGNYWFRADVPAGACGSNANPKGIRAIIHYDNATFGNPTSTAWDTTGANADRCTDESYNSNKLEPYWDSFVPSDALTANPTLLSVQAQEAGLTTDNRTIFRWAINTTSLNVDWDKPILEYVQEGNTSYPAYENLIDVPDVAWTYWVLQEISTPGGIPLNIPHPIHNHGHDFYVLGAQENSVYTNALSAQLNFENPPRRDTAMLPAGGWLVIAFETNNPGAWIMHCHIAWHVADGLATQFLETPDQIKVDPSFNEICSAWRDYYPEHAVYLKDDSGV</sequence>
<keyword evidence="5" id="KW-0479">Metal-binding</keyword>
<feature type="chain" id="PRO_5020447621" description="laccase" evidence="11">
    <location>
        <begin position="20"/>
        <end position="615"/>
    </location>
</feature>
<dbReference type="InterPro" id="IPR001117">
    <property type="entry name" value="Cu-oxidase_2nd"/>
</dbReference>
<dbReference type="FunFam" id="2.60.40.420:FF:000045">
    <property type="entry name" value="Laccase 2"/>
    <property type="match status" value="1"/>
</dbReference>
<dbReference type="EMBL" id="QZAJ01000007">
    <property type="protein sequence ID" value="THW23606.1"/>
    <property type="molecule type" value="Genomic_DNA"/>
</dbReference>
<reference evidence="15 16" key="1">
    <citation type="submission" date="2018-10" db="EMBL/GenBank/DDBJ databases">
        <title>Fifty Aureobasidium pullulans genomes reveal a recombining polyextremotolerant generalist.</title>
        <authorList>
            <person name="Gostincar C."/>
            <person name="Turk M."/>
            <person name="Zajc J."/>
            <person name="Gunde-Cimerman N."/>
        </authorList>
    </citation>
    <scope>NUCLEOTIDE SEQUENCE [LARGE SCALE GENOMIC DNA]</scope>
    <source>
        <strain evidence="15 16">EXF-11318</strain>
    </source>
</reference>
<feature type="domain" description="Plastocyanin-like" evidence="13">
    <location>
        <begin position="452"/>
        <end position="583"/>
    </location>
</feature>
<comment type="catalytic activity">
    <reaction evidence="1">
        <text>4 hydroquinone + O2 = 4 benzosemiquinone + 2 H2O</text>
        <dbReference type="Rhea" id="RHEA:11276"/>
        <dbReference type="ChEBI" id="CHEBI:15377"/>
        <dbReference type="ChEBI" id="CHEBI:15379"/>
        <dbReference type="ChEBI" id="CHEBI:17594"/>
        <dbReference type="ChEBI" id="CHEBI:17977"/>
        <dbReference type="EC" id="1.10.3.2"/>
    </reaction>
</comment>
<dbReference type="InterPro" id="IPR045087">
    <property type="entry name" value="Cu-oxidase_fam"/>
</dbReference>
<dbReference type="CDD" id="cd13880">
    <property type="entry name" value="CuRO_2_MaLCC_like"/>
    <property type="match status" value="1"/>
</dbReference>
<feature type="domain" description="Plastocyanin-like" evidence="12">
    <location>
        <begin position="227"/>
        <end position="372"/>
    </location>
</feature>
<dbReference type="GO" id="GO:0046274">
    <property type="term" value="P:lignin catabolic process"/>
    <property type="evidence" value="ECO:0007669"/>
    <property type="project" value="UniProtKB-KW"/>
</dbReference>
<keyword evidence="7" id="KW-0186">Copper</keyword>
<dbReference type="CDD" id="cd13901">
    <property type="entry name" value="CuRO_3_MaLCC_like"/>
    <property type="match status" value="1"/>
</dbReference>
<dbReference type="AlphaFoldDB" id="A0A4S8WG29"/>
<accession>A0A4S8WG29</accession>
<comment type="cofactor">
    <cofactor evidence="2">
        <name>Cu cation</name>
        <dbReference type="ChEBI" id="CHEBI:23378"/>
    </cofactor>
</comment>
<dbReference type="GO" id="GO:0052716">
    <property type="term" value="F:hydroquinone:oxygen oxidoreductase activity"/>
    <property type="evidence" value="ECO:0007669"/>
    <property type="project" value="UniProtKB-EC"/>
</dbReference>
<evidence type="ECO:0000256" key="11">
    <source>
        <dbReference type="SAM" id="SignalP"/>
    </source>
</evidence>
<proteinExistence type="inferred from homology"/>
<comment type="caution">
    <text evidence="15">The sequence shown here is derived from an EMBL/GenBank/DDBJ whole genome shotgun (WGS) entry which is preliminary data.</text>
</comment>
<organism evidence="15 16">
    <name type="scientific">Aureobasidium pullulans</name>
    <name type="common">Black yeast</name>
    <name type="synonym">Pullularia pullulans</name>
    <dbReference type="NCBI Taxonomy" id="5580"/>
    <lineage>
        <taxon>Eukaryota</taxon>
        <taxon>Fungi</taxon>
        <taxon>Dikarya</taxon>
        <taxon>Ascomycota</taxon>
        <taxon>Pezizomycotina</taxon>
        <taxon>Dothideomycetes</taxon>
        <taxon>Dothideomycetidae</taxon>
        <taxon>Dothideales</taxon>
        <taxon>Saccotheciaceae</taxon>
        <taxon>Aureobasidium</taxon>
    </lineage>
</organism>
<feature type="compositionally biased region" description="Low complexity" evidence="10">
    <location>
        <begin position="28"/>
        <end position="41"/>
    </location>
</feature>
<evidence type="ECO:0000256" key="4">
    <source>
        <dbReference type="ARBA" id="ARBA00012297"/>
    </source>
</evidence>
<keyword evidence="6" id="KW-0560">Oxidoreductase</keyword>
<dbReference type="Pfam" id="PF07731">
    <property type="entry name" value="Cu-oxidase_2"/>
    <property type="match status" value="1"/>
</dbReference>
<evidence type="ECO:0000313" key="16">
    <source>
        <dbReference type="Proteomes" id="UP000308014"/>
    </source>
</evidence>
<dbReference type="Gene3D" id="2.60.40.420">
    <property type="entry name" value="Cupredoxins - blue copper proteins"/>
    <property type="match status" value="3"/>
</dbReference>
<keyword evidence="9" id="KW-0439">Lignin degradation</keyword>
<dbReference type="InterPro" id="IPR011706">
    <property type="entry name" value="Cu-oxidase_C"/>
</dbReference>
<dbReference type="InterPro" id="IPR002355">
    <property type="entry name" value="Cu_oxidase_Cu_BS"/>
</dbReference>
<dbReference type="Pfam" id="PF00394">
    <property type="entry name" value="Cu-oxidase"/>
    <property type="match status" value="1"/>
</dbReference>
<evidence type="ECO:0000256" key="6">
    <source>
        <dbReference type="ARBA" id="ARBA00023002"/>
    </source>
</evidence>
<dbReference type="Pfam" id="PF07732">
    <property type="entry name" value="Cu-oxidase_3"/>
    <property type="match status" value="1"/>
</dbReference>
<evidence type="ECO:0000313" key="15">
    <source>
        <dbReference type="EMBL" id="THW23606.1"/>
    </source>
</evidence>
<feature type="domain" description="Plastocyanin-like" evidence="14">
    <location>
        <begin position="86"/>
        <end position="181"/>
    </location>
</feature>
<dbReference type="SUPFAM" id="SSF49503">
    <property type="entry name" value="Cupredoxins"/>
    <property type="match status" value="3"/>
</dbReference>
<dbReference type="Proteomes" id="UP000308014">
    <property type="component" value="Unassembled WGS sequence"/>
</dbReference>
<evidence type="ECO:0000256" key="5">
    <source>
        <dbReference type="ARBA" id="ARBA00022723"/>
    </source>
</evidence>
<evidence type="ECO:0000256" key="10">
    <source>
        <dbReference type="SAM" id="MobiDB-lite"/>
    </source>
</evidence>
<evidence type="ECO:0000256" key="7">
    <source>
        <dbReference type="ARBA" id="ARBA00023008"/>
    </source>
</evidence>
<evidence type="ECO:0000256" key="1">
    <source>
        <dbReference type="ARBA" id="ARBA00000349"/>
    </source>
</evidence>
<evidence type="ECO:0000259" key="14">
    <source>
        <dbReference type="Pfam" id="PF07732"/>
    </source>
</evidence>
<evidence type="ECO:0000256" key="2">
    <source>
        <dbReference type="ARBA" id="ARBA00001935"/>
    </source>
</evidence>
<evidence type="ECO:0000256" key="9">
    <source>
        <dbReference type="ARBA" id="ARBA00023185"/>
    </source>
</evidence>
<dbReference type="PANTHER" id="PTHR11709">
    <property type="entry name" value="MULTI-COPPER OXIDASE"/>
    <property type="match status" value="1"/>
</dbReference>
<protein>
    <recommendedName>
        <fullName evidence="4">laccase</fullName>
        <ecNumber evidence="4">1.10.3.2</ecNumber>
    </recommendedName>
</protein>
<dbReference type="EC" id="1.10.3.2" evidence="4"/>
<feature type="signal peptide" evidence="11">
    <location>
        <begin position="1"/>
        <end position="19"/>
    </location>
</feature>
<dbReference type="InterPro" id="IPR011707">
    <property type="entry name" value="Cu-oxidase-like_N"/>
</dbReference>
<keyword evidence="8" id="KW-0325">Glycoprotein</keyword>
<name>A0A4S8WG29_AURPU</name>
<dbReference type="GO" id="GO:0005507">
    <property type="term" value="F:copper ion binding"/>
    <property type="evidence" value="ECO:0007669"/>
    <property type="project" value="InterPro"/>
</dbReference>
<evidence type="ECO:0000256" key="3">
    <source>
        <dbReference type="ARBA" id="ARBA00010609"/>
    </source>
</evidence>
<evidence type="ECO:0000259" key="12">
    <source>
        <dbReference type="Pfam" id="PF00394"/>
    </source>
</evidence>
<dbReference type="PROSITE" id="PS00079">
    <property type="entry name" value="MULTICOPPER_OXIDASE1"/>
    <property type="match status" value="1"/>
</dbReference>